<gene>
    <name evidence="1" type="ORF">ETE75_20000</name>
</gene>
<sequence>MSQFEPQVGQVCQMIYTTADVPQWINCLPKAASSHGIAVSIDVVNEGERTLWFDSFQINRNIVFRPIVPECKLWAAKDSDDVCEMVCLSNVFTAKPGFPLTVIFKNKDNEIFSMDAVDFLDAYEPKPNDLPMVEQSEQCDILDSQDEPVVVAGELQ</sequence>
<dbReference type="EMBL" id="SDCJ01000016">
    <property type="protein sequence ID" value="TCX36553.1"/>
    <property type="molecule type" value="Genomic_DNA"/>
</dbReference>
<proteinExistence type="predicted"/>
<organism evidence="1">
    <name type="scientific">Klebsiella pneumoniae</name>
    <dbReference type="NCBI Taxonomy" id="573"/>
    <lineage>
        <taxon>Bacteria</taxon>
        <taxon>Pseudomonadati</taxon>
        <taxon>Pseudomonadota</taxon>
        <taxon>Gammaproteobacteria</taxon>
        <taxon>Enterobacterales</taxon>
        <taxon>Enterobacteriaceae</taxon>
        <taxon>Klebsiella/Raoultella group</taxon>
        <taxon>Klebsiella</taxon>
        <taxon>Klebsiella pneumoniae complex</taxon>
    </lineage>
</organism>
<name>A0A483ISQ1_KLEPN</name>
<dbReference type="RefSeq" id="WP_048255553.1">
    <property type="nucleotide sequence ID" value="NZ_CABGYJ010000014.1"/>
</dbReference>
<accession>A0A483ISQ1</accession>
<protein>
    <submittedName>
        <fullName evidence="1">Uncharacterized protein</fullName>
    </submittedName>
</protein>
<reference evidence="1" key="1">
    <citation type="submission" date="2019-01" db="EMBL/GenBank/DDBJ databases">
        <authorList>
            <person name="Lista F."/>
            <person name="Anselmo A."/>
        </authorList>
    </citation>
    <scope>NUCLEOTIDE SEQUENCE</scope>
    <source>
        <strain evidence="1">13S</strain>
    </source>
</reference>
<comment type="caution">
    <text evidence="1">The sequence shown here is derived from an EMBL/GenBank/DDBJ whole genome shotgun (WGS) entry which is preliminary data.</text>
</comment>
<dbReference type="AlphaFoldDB" id="A0A483ISQ1"/>
<evidence type="ECO:0000313" key="1">
    <source>
        <dbReference type="EMBL" id="TCX36553.1"/>
    </source>
</evidence>